<dbReference type="GO" id="GO:0005886">
    <property type="term" value="C:plasma membrane"/>
    <property type="evidence" value="ECO:0007669"/>
    <property type="project" value="UniProtKB-SubCell"/>
</dbReference>
<keyword evidence="5" id="KW-0597">Phosphoprotein</keyword>
<keyword evidence="10" id="KW-0067">ATP-binding</keyword>
<evidence type="ECO:0000256" key="2">
    <source>
        <dbReference type="ARBA" id="ARBA00004651"/>
    </source>
</evidence>
<dbReference type="RefSeq" id="WP_090042636.1">
    <property type="nucleotide sequence ID" value="NZ_FOKI01000034.1"/>
</dbReference>
<keyword evidence="11 14" id="KW-1133">Transmembrane helix</keyword>
<gene>
    <name evidence="17" type="ORF">SAMN04488528_10344</name>
</gene>
<dbReference type="Pfam" id="PF00512">
    <property type="entry name" value="HisKA"/>
    <property type="match status" value="1"/>
</dbReference>
<comment type="catalytic activity">
    <reaction evidence="1">
        <text>ATP + protein L-histidine = ADP + protein N-phospho-L-histidine.</text>
        <dbReference type="EC" id="2.7.13.3"/>
    </reaction>
</comment>
<dbReference type="PROSITE" id="PS50109">
    <property type="entry name" value="HIS_KIN"/>
    <property type="match status" value="1"/>
</dbReference>
<dbReference type="Pfam" id="PF00672">
    <property type="entry name" value="HAMP"/>
    <property type="match status" value="1"/>
</dbReference>
<evidence type="ECO:0000256" key="11">
    <source>
        <dbReference type="ARBA" id="ARBA00022989"/>
    </source>
</evidence>
<dbReference type="InterPro" id="IPR003594">
    <property type="entry name" value="HATPase_dom"/>
</dbReference>
<evidence type="ECO:0000256" key="6">
    <source>
        <dbReference type="ARBA" id="ARBA00022679"/>
    </source>
</evidence>
<dbReference type="GO" id="GO:0005524">
    <property type="term" value="F:ATP binding"/>
    <property type="evidence" value="ECO:0007669"/>
    <property type="project" value="UniProtKB-KW"/>
</dbReference>
<dbReference type="SUPFAM" id="SSF47384">
    <property type="entry name" value="Homodimeric domain of signal transducing histidine kinase"/>
    <property type="match status" value="1"/>
</dbReference>
<dbReference type="PROSITE" id="PS50885">
    <property type="entry name" value="HAMP"/>
    <property type="match status" value="1"/>
</dbReference>
<evidence type="ECO:0000259" key="15">
    <source>
        <dbReference type="PROSITE" id="PS50109"/>
    </source>
</evidence>
<keyword evidence="7 14" id="KW-0812">Transmembrane</keyword>
<dbReference type="FunFam" id="1.10.287.130:FF:000001">
    <property type="entry name" value="Two-component sensor histidine kinase"/>
    <property type="match status" value="1"/>
</dbReference>
<evidence type="ECO:0000256" key="4">
    <source>
        <dbReference type="ARBA" id="ARBA00022475"/>
    </source>
</evidence>
<reference evidence="17 18" key="1">
    <citation type="submission" date="2016-10" db="EMBL/GenBank/DDBJ databases">
        <authorList>
            <person name="de Groot N.N."/>
        </authorList>
    </citation>
    <scope>NUCLEOTIDE SEQUENCE [LARGE SCALE GENOMIC DNA]</scope>
    <source>
        <strain evidence="17 18">DSM 12271</strain>
    </source>
</reference>
<keyword evidence="8" id="KW-0547">Nucleotide-binding</keyword>
<evidence type="ECO:0000256" key="5">
    <source>
        <dbReference type="ARBA" id="ARBA00022553"/>
    </source>
</evidence>
<name>A0A1I1AEZ6_9CLOT</name>
<evidence type="ECO:0000256" key="3">
    <source>
        <dbReference type="ARBA" id="ARBA00012438"/>
    </source>
</evidence>
<keyword evidence="18" id="KW-1185">Reference proteome</keyword>
<protein>
    <recommendedName>
        <fullName evidence="3">histidine kinase</fullName>
        <ecNumber evidence="3">2.7.13.3</ecNumber>
    </recommendedName>
</protein>
<evidence type="ECO:0000313" key="18">
    <source>
        <dbReference type="Proteomes" id="UP000198619"/>
    </source>
</evidence>
<evidence type="ECO:0000259" key="16">
    <source>
        <dbReference type="PROSITE" id="PS50885"/>
    </source>
</evidence>
<evidence type="ECO:0000256" key="14">
    <source>
        <dbReference type="SAM" id="Phobius"/>
    </source>
</evidence>
<dbReference type="SUPFAM" id="SSF55874">
    <property type="entry name" value="ATPase domain of HSP90 chaperone/DNA topoisomerase II/histidine kinase"/>
    <property type="match status" value="1"/>
</dbReference>
<dbReference type="InterPro" id="IPR003660">
    <property type="entry name" value="HAMP_dom"/>
</dbReference>
<dbReference type="InterPro" id="IPR003661">
    <property type="entry name" value="HisK_dim/P_dom"/>
</dbReference>
<dbReference type="PANTHER" id="PTHR45528:SF1">
    <property type="entry name" value="SENSOR HISTIDINE KINASE CPXA"/>
    <property type="match status" value="1"/>
</dbReference>
<dbReference type="AlphaFoldDB" id="A0A1I1AEZ6"/>
<dbReference type="GO" id="GO:0000155">
    <property type="term" value="F:phosphorelay sensor kinase activity"/>
    <property type="evidence" value="ECO:0007669"/>
    <property type="project" value="InterPro"/>
</dbReference>
<dbReference type="SUPFAM" id="SSF158472">
    <property type="entry name" value="HAMP domain-like"/>
    <property type="match status" value="1"/>
</dbReference>
<comment type="subcellular location">
    <subcellularLocation>
        <location evidence="2">Cell membrane</location>
        <topology evidence="2">Multi-pass membrane protein</topology>
    </subcellularLocation>
</comment>
<dbReference type="OrthoDB" id="9792991at2"/>
<organism evidence="17 18">
    <name type="scientific">Clostridium frigidicarnis</name>
    <dbReference type="NCBI Taxonomy" id="84698"/>
    <lineage>
        <taxon>Bacteria</taxon>
        <taxon>Bacillati</taxon>
        <taxon>Bacillota</taxon>
        <taxon>Clostridia</taxon>
        <taxon>Eubacteriales</taxon>
        <taxon>Clostridiaceae</taxon>
        <taxon>Clostridium</taxon>
    </lineage>
</organism>
<dbReference type="SMART" id="SM00388">
    <property type="entry name" value="HisKA"/>
    <property type="match status" value="1"/>
</dbReference>
<evidence type="ECO:0000256" key="7">
    <source>
        <dbReference type="ARBA" id="ARBA00022692"/>
    </source>
</evidence>
<dbReference type="Proteomes" id="UP000198619">
    <property type="component" value="Unassembled WGS sequence"/>
</dbReference>
<keyword evidence="12" id="KW-0902">Two-component regulatory system</keyword>
<evidence type="ECO:0000256" key="9">
    <source>
        <dbReference type="ARBA" id="ARBA00022777"/>
    </source>
</evidence>
<keyword evidence="6" id="KW-0808">Transferase</keyword>
<dbReference type="EMBL" id="FOKI01000034">
    <property type="protein sequence ID" value="SFB35946.1"/>
    <property type="molecule type" value="Genomic_DNA"/>
</dbReference>
<keyword evidence="4" id="KW-1003">Cell membrane</keyword>
<proteinExistence type="predicted"/>
<feature type="transmembrane region" description="Helical" evidence="14">
    <location>
        <begin position="159"/>
        <end position="181"/>
    </location>
</feature>
<dbReference type="InterPro" id="IPR036097">
    <property type="entry name" value="HisK_dim/P_sf"/>
</dbReference>
<feature type="domain" description="Histidine kinase" evidence="15">
    <location>
        <begin position="249"/>
        <end position="462"/>
    </location>
</feature>
<dbReference type="EC" id="2.7.13.3" evidence="3"/>
<dbReference type="SMART" id="SM00387">
    <property type="entry name" value="HATPase_c"/>
    <property type="match status" value="1"/>
</dbReference>
<accession>A0A1I1AEZ6</accession>
<dbReference type="Pfam" id="PF02518">
    <property type="entry name" value="HATPase_c"/>
    <property type="match status" value="1"/>
</dbReference>
<dbReference type="Gene3D" id="6.10.340.10">
    <property type="match status" value="1"/>
</dbReference>
<evidence type="ECO:0000256" key="10">
    <source>
        <dbReference type="ARBA" id="ARBA00022840"/>
    </source>
</evidence>
<dbReference type="PANTHER" id="PTHR45528">
    <property type="entry name" value="SENSOR HISTIDINE KINASE CPXA"/>
    <property type="match status" value="1"/>
</dbReference>
<evidence type="ECO:0000256" key="1">
    <source>
        <dbReference type="ARBA" id="ARBA00000085"/>
    </source>
</evidence>
<evidence type="ECO:0000313" key="17">
    <source>
        <dbReference type="EMBL" id="SFB35946.1"/>
    </source>
</evidence>
<dbReference type="InterPro" id="IPR005467">
    <property type="entry name" value="His_kinase_dom"/>
</dbReference>
<dbReference type="CDD" id="cd00082">
    <property type="entry name" value="HisKA"/>
    <property type="match status" value="1"/>
</dbReference>
<dbReference type="Gene3D" id="1.10.287.130">
    <property type="match status" value="1"/>
</dbReference>
<evidence type="ECO:0000256" key="12">
    <source>
        <dbReference type="ARBA" id="ARBA00023012"/>
    </source>
</evidence>
<dbReference type="STRING" id="84698.SAMN04488528_10344"/>
<feature type="domain" description="HAMP" evidence="16">
    <location>
        <begin position="182"/>
        <end position="234"/>
    </location>
</feature>
<evidence type="ECO:0000256" key="8">
    <source>
        <dbReference type="ARBA" id="ARBA00022741"/>
    </source>
</evidence>
<keyword evidence="13 14" id="KW-0472">Membrane</keyword>
<dbReference type="CDD" id="cd06225">
    <property type="entry name" value="HAMP"/>
    <property type="match status" value="1"/>
</dbReference>
<dbReference type="InterPro" id="IPR036890">
    <property type="entry name" value="HATPase_C_sf"/>
</dbReference>
<sequence>MKSKFKFKKKFVSLRIKLIFLTIILSAVTLLSVAISIGVLQKYDNSTRKLLTDFNDMYVDVSRNIIRDYGNGSQQYFDEIAKYYNVKAFIKDSNENVIMSTDNEISHKYNERVIRAFYDSRPQQEKDFLQQYNIYIDNNPMKLVIVKDGDNIREYGTGLKIVCSIIIAGLIVNLFIVYIFINKKVKYILKIVKSIGKIKKGNLEEKIQEKNNDELTLIAKEINEMGENLNQEIIENNRSEKYKKDLIANISHDLRTPLTALIAYLQLIPNASEENKEKYTKISLDKAHKLNSLIQELFNYSKLENGGVKLDFEEINLMEIIDQSVAEVYLEGKDKEIDISNKLTEKVKVIADPLQLSRVFQNVLTNAIKYGRENTKILIKGEKYKENIIISIENSIESCCEIHDINMLFYRFYKGDKSRGNGDSSGLGLAISRSIMELHHGKITGDIKEDKFIINIEIPVINNKHNS</sequence>
<dbReference type="InterPro" id="IPR050398">
    <property type="entry name" value="HssS/ArlS-like"/>
</dbReference>
<dbReference type="Gene3D" id="3.30.565.10">
    <property type="entry name" value="Histidine kinase-like ATPase, C-terminal domain"/>
    <property type="match status" value="1"/>
</dbReference>
<evidence type="ECO:0000256" key="13">
    <source>
        <dbReference type="ARBA" id="ARBA00023136"/>
    </source>
</evidence>
<keyword evidence="9 17" id="KW-0418">Kinase</keyword>